<keyword evidence="6" id="KW-1185">Reference proteome</keyword>
<feature type="domain" description="Pan3 C-terminal knob" evidence="4">
    <location>
        <begin position="457"/>
        <end position="578"/>
    </location>
</feature>
<gene>
    <name evidence="5" type="ORF">AWRI3580_g1574</name>
</gene>
<keyword evidence="3" id="KW-0067">ATP-binding</keyword>
<protein>
    <submittedName>
        <fullName evidence="5">PAB-dependent poly(A)-specific ribonuclease subunit PAN3</fullName>
    </submittedName>
</protein>
<dbReference type="Proteomes" id="UP000095358">
    <property type="component" value="Unassembled WGS sequence"/>
</dbReference>
<dbReference type="InterPro" id="IPR030844">
    <property type="entry name" value="PAN3"/>
</dbReference>
<dbReference type="Gene3D" id="1.10.510.10">
    <property type="entry name" value="Transferase(Phosphotransferase) domain 1"/>
    <property type="match status" value="1"/>
</dbReference>
<keyword evidence="2" id="KW-0547">Nucleotide-binding</keyword>
<dbReference type="AlphaFoldDB" id="A0A1E5RTQ7"/>
<sequence length="587" mass="66988">MSNNEERQTNIERLRQAALNAASKNLSTSITSETKNLSAKDRLLQKALEINGLSMADYKKDEAKKQSYTLNTTTSTTELNSYSSSMHGLNSAPITPTFVPSAMNVTGFQQSSSNLAGMSPTGFFASASRPQTPISHQIPAMSSDIKNKHFLETMAKLDESEFFIDEGLKYKIRENTFDMNNFPLDHKTPVIIQEYAQLSFMWKDFRSYNYYYKCKKMTDDGNKTYFMKRNSKIINSALPTSRNIININHSISQLKNMKSNPNVLNLDSIFLTSGFMDNSLVQVYEYYSYMVKANEYFNVDAYGTSKGTLNLTKNDLWYVLFQLLNFLKFMFQNNLHKHHGMKPIEEFISLDQFFLVESDKNNFILKYNNLGEMISNKYLKIETDGSEVVDVVEGFKESSGINNEAKIINKIGGIWKNLLISANALANDVKIADMLNYLKTPDVTLESVNAYFSFDIMADCFDRIAAFNEVLYNNLSKSINNEDFLNILLKLNIAIADYNSNDSAWLPNGTKYPLKLFYDFLFKNSSGKKDTLNYGHIIKNLCKLDSNSFDSCLLSDETKTTCIVVSYKDLNYLVNFVYMQCINKSMK</sequence>
<organism evidence="5 6">
    <name type="scientific">Hanseniaspora uvarum</name>
    <name type="common">Yeast</name>
    <name type="synonym">Kloeckera apiculata</name>
    <dbReference type="NCBI Taxonomy" id="29833"/>
    <lineage>
        <taxon>Eukaryota</taxon>
        <taxon>Fungi</taxon>
        <taxon>Dikarya</taxon>
        <taxon>Ascomycota</taxon>
        <taxon>Saccharomycotina</taxon>
        <taxon>Saccharomycetes</taxon>
        <taxon>Saccharomycodales</taxon>
        <taxon>Saccharomycodaceae</taxon>
        <taxon>Hanseniaspora</taxon>
    </lineage>
</organism>
<reference evidence="6" key="1">
    <citation type="journal article" date="2016" name="Genome Announc.">
        <title>Genome sequences of three species of Hanseniaspora isolated from spontaneous wine fermentations.</title>
        <authorList>
            <person name="Sternes P.R."/>
            <person name="Lee D."/>
            <person name="Kutyna D.R."/>
            <person name="Borneman A.R."/>
        </authorList>
    </citation>
    <scope>NUCLEOTIDE SEQUENCE [LARGE SCALE GENOMIC DNA]</scope>
    <source>
        <strain evidence="6">AWRI3580</strain>
    </source>
</reference>
<evidence type="ECO:0000256" key="2">
    <source>
        <dbReference type="ARBA" id="ARBA00022741"/>
    </source>
</evidence>
<evidence type="ECO:0000256" key="1">
    <source>
        <dbReference type="ARBA" id="ARBA00004496"/>
    </source>
</evidence>
<evidence type="ECO:0000313" key="5">
    <source>
        <dbReference type="EMBL" id="OEJ90287.1"/>
    </source>
</evidence>
<dbReference type="GO" id="GO:0008143">
    <property type="term" value="F:poly(A) binding"/>
    <property type="evidence" value="ECO:0007669"/>
    <property type="project" value="TreeGrafter"/>
</dbReference>
<dbReference type="GO" id="GO:0000932">
    <property type="term" value="C:P-body"/>
    <property type="evidence" value="ECO:0007669"/>
    <property type="project" value="TreeGrafter"/>
</dbReference>
<dbReference type="GO" id="GO:0005524">
    <property type="term" value="F:ATP binding"/>
    <property type="evidence" value="ECO:0007669"/>
    <property type="project" value="UniProtKB-KW"/>
</dbReference>
<comment type="subcellular location">
    <subcellularLocation>
        <location evidence="1">Cytoplasm</location>
    </subcellularLocation>
</comment>
<dbReference type="EMBL" id="LPNN01000003">
    <property type="protein sequence ID" value="OEJ90287.1"/>
    <property type="molecule type" value="Genomic_DNA"/>
</dbReference>
<dbReference type="GO" id="GO:0031251">
    <property type="term" value="C:PAN complex"/>
    <property type="evidence" value="ECO:0007669"/>
    <property type="project" value="InterPro"/>
</dbReference>
<evidence type="ECO:0000256" key="3">
    <source>
        <dbReference type="ARBA" id="ARBA00022840"/>
    </source>
</evidence>
<name>A0A1E5RTQ7_HANUV</name>
<dbReference type="Pfam" id="PF18101">
    <property type="entry name" value="Pan3_CK"/>
    <property type="match status" value="1"/>
</dbReference>
<dbReference type="OrthoDB" id="204958at2759"/>
<dbReference type="InterPro" id="IPR041332">
    <property type="entry name" value="Pan3_CK"/>
</dbReference>
<evidence type="ECO:0000313" key="6">
    <source>
        <dbReference type="Proteomes" id="UP000095358"/>
    </source>
</evidence>
<proteinExistence type="predicted"/>
<evidence type="ECO:0000259" key="4">
    <source>
        <dbReference type="Pfam" id="PF18101"/>
    </source>
</evidence>
<comment type="caution">
    <text evidence="5">The sequence shown here is derived from an EMBL/GenBank/DDBJ whole genome shotgun (WGS) entry which is preliminary data.</text>
</comment>
<dbReference type="PANTHER" id="PTHR12272:SF11">
    <property type="entry name" value="PAN2-PAN3 DEADENYLATION COMPLEX SUBUNIT PAN3"/>
    <property type="match status" value="1"/>
</dbReference>
<accession>A0A1E5RTQ7</accession>
<dbReference type="GO" id="GO:0000289">
    <property type="term" value="P:nuclear-transcribed mRNA poly(A) tail shortening"/>
    <property type="evidence" value="ECO:0007669"/>
    <property type="project" value="InterPro"/>
</dbReference>
<dbReference type="VEuPathDB" id="FungiDB:AWRI3580_g1574"/>
<dbReference type="STRING" id="29833.A0A1E5RTQ7"/>
<dbReference type="PANTHER" id="PTHR12272">
    <property type="entry name" value="DEADENYLATION COMPLEX SUBUNIT PAN3"/>
    <property type="match status" value="1"/>
</dbReference>
<dbReference type="Gene3D" id="1.10.287.3700">
    <property type="match status" value="1"/>
</dbReference>